<evidence type="ECO:0000256" key="3">
    <source>
        <dbReference type="ARBA" id="ARBA00022723"/>
    </source>
</evidence>
<dbReference type="InterPro" id="IPR017896">
    <property type="entry name" value="4Fe4S_Fe-S-bd"/>
</dbReference>
<dbReference type="PANTHER" id="PTHR42859">
    <property type="entry name" value="OXIDOREDUCTASE"/>
    <property type="match status" value="1"/>
</dbReference>
<evidence type="ECO:0000256" key="2">
    <source>
        <dbReference type="ARBA" id="ARBA00022485"/>
    </source>
</evidence>
<dbReference type="InterPro" id="IPR050294">
    <property type="entry name" value="RnfB_subfamily"/>
</dbReference>
<keyword evidence="5" id="KW-0408">Iron</keyword>
<dbReference type="PROSITE" id="PS00198">
    <property type="entry name" value="4FE4S_FER_1"/>
    <property type="match status" value="2"/>
</dbReference>
<protein>
    <submittedName>
        <fullName evidence="8">Heterodisulfide reductase subunit A/electron transfer flavoprotein alpha subunit/energy-converting hydrogenase B subunit K/NADP-reducing hydrogenase subunit HndC</fullName>
    </submittedName>
</protein>
<keyword evidence="4" id="KW-0249">Electron transport</keyword>
<evidence type="ECO:0000256" key="1">
    <source>
        <dbReference type="ARBA" id="ARBA00022448"/>
    </source>
</evidence>
<evidence type="ECO:0000259" key="7">
    <source>
        <dbReference type="PROSITE" id="PS51379"/>
    </source>
</evidence>
<evidence type="ECO:0000256" key="6">
    <source>
        <dbReference type="ARBA" id="ARBA00023014"/>
    </source>
</evidence>
<dbReference type="OrthoDB" id="9803397at2"/>
<evidence type="ECO:0000313" key="9">
    <source>
        <dbReference type="Proteomes" id="UP000322294"/>
    </source>
</evidence>
<reference evidence="8 9" key="1">
    <citation type="submission" date="2019-07" db="EMBL/GenBank/DDBJ databases">
        <title>Genomic Encyclopedia of Type Strains, Phase I: the one thousand microbial genomes (KMG-I) project.</title>
        <authorList>
            <person name="Kyrpides N."/>
        </authorList>
    </citation>
    <scope>NUCLEOTIDE SEQUENCE [LARGE SCALE GENOMIC DNA]</scope>
    <source>
        <strain evidence="8 9">DSM 16647</strain>
    </source>
</reference>
<dbReference type="SUPFAM" id="SSF54862">
    <property type="entry name" value="4Fe-4S ferredoxins"/>
    <property type="match status" value="1"/>
</dbReference>
<dbReference type="Pfam" id="PF14697">
    <property type="entry name" value="Fer4_21"/>
    <property type="match status" value="1"/>
</dbReference>
<evidence type="ECO:0000256" key="4">
    <source>
        <dbReference type="ARBA" id="ARBA00022982"/>
    </source>
</evidence>
<dbReference type="PROSITE" id="PS51379">
    <property type="entry name" value="4FE4S_FER_2"/>
    <property type="match status" value="2"/>
</dbReference>
<dbReference type="GO" id="GO:0051539">
    <property type="term" value="F:4 iron, 4 sulfur cluster binding"/>
    <property type="evidence" value="ECO:0007669"/>
    <property type="project" value="UniProtKB-KW"/>
</dbReference>
<dbReference type="Proteomes" id="UP000322294">
    <property type="component" value="Unassembled WGS sequence"/>
</dbReference>
<dbReference type="Gene3D" id="3.30.70.20">
    <property type="match status" value="2"/>
</dbReference>
<feature type="domain" description="4Fe-4S ferredoxin-type" evidence="7">
    <location>
        <begin position="33"/>
        <end position="62"/>
    </location>
</feature>
<name>A0A5S5AX77_9FIRM</name>
<accession>A0A5S5AX77</accession>
<dbReference type="GO" id="GO:0046872">
    <property type="term" value="F:metal ion binding"/>
    <property type="evidence" value="ECO:0007669"/>
    <property type="project" value="UniProtKB-KW"/>
</dbReference>
<feature type="domain" description="4Fe-4S ferredoxin-type" evidence="7">
    <location>
        <begin position="1"/>
        <end position="29"/>
    </location>
</feature>
<dbReference type="PANTHER" id="PTHR42859:SF10">
    <property type="entry name" value="DIMETHYLSULFOXIDE REDUCTASE CHAIN B"/>
    <property type="match status" value="1"/>
</dbReference>
<evidence type="ECO:0000313" key="8">
    <source>
        <dbReference type="EMBL" id="TYP57572.1"/>
    </source>
</evidence>
<keyword evidence="6" id="KW-0411">Iron-sulfur</keyword>
<evidence type="ECO:0000256" key="5">
    <source>
        <dbReference type="ARBA" id="ARBA00023004"/>
    </source>
</evidence>
<dbReference type="AlphaFoldDB" id="A0A5S5AX77"/>
<keyword evidence="9" id="KW-1185">Reference proteome</keyword>
<proteinExistence type="predicted"/>
<keyword evidence="1" id="KW-0813">Transport</keyword>
<gene>
    <name evidence="8" type="ORF">LZ11_00563</name>
</gene>
<organism evidence="8 9">
    <name type="scientific">Thermosediminibacter litoriperuensis</name>
    <dbReference type="NCBI Taxonomy" id="291989"/>
    <lineage>
        <taxon>Bacteria</taxon>
        <taxon>Bacillati</taxon>
        <taxon>Bacillota</taxon>
        <taxon>Clostridia</taxon>
        <taxon>Thermosediminibacterales</taxon>
        <taxon>Thermosediminibacteraceae</taxon>
        <taxon>Thermosediminibacter</taxon>
    </lineage>
</organism>
<keyword evidence="2" id="KW-0004">4Fe-4S</keyword>
<dbReference type="InterPro" id="IPR017900">
    <property type="entry name" value="4Fe4S_Fe_S_CS"/>
</dbReference>
<dbReference type="EMBL" id="VNHO01000005">
    <property type="protein sequence ID" value="TYP57572.1"/>
    <property type="molecule type" value="Genomic_DNA"/>
</dbReference>
<keyword evidence="3" id="KW-0479">Metal-binding</keyword>
<comment type="caution">
    <text evidence="8">The sequence shown here is derived from an EMBL/GenBank/DDBJ whole genome shotgun (WGS) entry which is preliminary data.</text>
</comment>
<sequence length="74" mass="7927">MFVIDKAGCIGCGTCYNLCPFDAIGETGFGENGVYEITEEMCMECSLCFKACPLRAINWKEVNLKGGGGVDSLC</sequence>